<protein>
    <submittedName>
        <fullName evidence="2">Uncharacterized protein</fullName>
    </submittedName>
</protein>
<keyword evidence="1" id="KW-1133">Transmembrane helix</keyword>
<feature type="transmembrane region" description="Helical" evidence="1">
    <location>
        <begin position="64"/>
        <end position="80"/>
    </location>
</feature>
<feature type="transmembrane region" description="Helical" evidence="1">
    <location>
        <begin position="31"/>
        <end position="49"/>
    </location>
</feature>
<keyword evidence="1" id="KW-0472">Membrane</keyword>
<accession>A0AA42BPA3</accession>
<sequence length="173" mass="20482">MHLLLGIITIIYVWIRKDYVRWRQFLPTMQYIAIGNLTYNFLCTRYLLWQLRPDFLTNHSTTELIYTFITFPGTALMFLVRYPFQGSLRRRGLYIGFWIAVYAVIELILVMRGNIIYSYGWNLGWSVAFDAVMFMMLALHHKRPLLAYVLSIPITVGLLWLFDVPVGVPIEYR</sequence>
<feature type="transmembrane region" description="Helical" evidence="1">
    <location>
        <begin position="92"/>
        <end position="110"/>
    </location>
</feature>
<dbReference type="NCBIfam" id="NF041644">
    <property type="entry name" value="CBO0543_fam"/>
    <property type="match status" value="1"/>
</dbReference>
<proteinExistence type="predicted"/>
<organism evidence="2 3">
    <name type="scientific">Ectobacillus ponti</name>
    <dbReference type="NCBI Taxonomy" id="2961894"/>
    <lineage>
        <taxon>Bacteria</taxon>
        <taxon>Bacillati</taxon>
        <taxon>Bacillota</taxon>
        <taxon>Bacilli</taxon>
        <taxon>Bacillales</taxon>
        <taxon>Bacillaceae</taxon>
        <taxon>Ectobacillus</taxon>
    </lineage>
</organism>
<dbReference type="RefSeq" id="WP_254756887.1">
    <property type="nucleotide sequence ID" value="NZ_JANCLT010000001.1"/>
</dbReference>
<keyword evidence="1" id="KW-0812">Transmembrane</keyword>
<dbReference type="InterPro" id="IPR048147">
    <property type="entry name" value="CBO0543-like"/>
</dbReference>
<evidence type="ECO:0000313" key="2">
    <source>
        <dbReference type="EMBL" id="MCP8967344.1"/>
    </source>
</evidence>
<gene>
    <name evidence="2" type="ORF">NK662_02165</name>
</gene>
<reference evidence="2" key="1">
    <citation type="submission" date="2022-07" db="EMBL/GenBank/DDBJ databases">
        <authorList>
            <person name="Li W.-J."/>
            <person name="Deng Q.-Q."/>
        </authorList>
    </citation>
    <scope>NUCLEOTIDE SEQUENCE</scope>
    <source>
        <strain evidence="2">SYSU M60031</strain>
    </source>
</reference>
<dbReference type="AlphaFoldDB" id="A0AA42BPA3"/>
<dbReference type="EMBL" id="JANCLT010000001">
    <property type="protein sequence ID" value="MCP8967344.1"/>
    <property type="molecule type" value="Genomic_DNA"/>
</dbReference>
<comment type="caution">
    <text evidence="2">The sequence shown here is derived from an EMBL/GenBank/DDBJ whole genome shotgun (WGS) entry which is preliminary data.</text>
</comment>
<feature type="transmembrane region" description="Helical" evidence="1">
    <location>
        <begin position="145"/>
        <end position="162"/>
    </location>
</feature>
<evidence type="ECO:0000256" key="1">
    <source>
        <dbReference type="SAM" id="Phobius"/>
    </source>
</evidence>
<name>A0AA42BPA3_9BACI</name>
<evidence type="ECO:0000313" key="3">
    <source>
        <dbReference type="Proteomes" id="UP001156102"/>
    </source>
</evidence>
<dbReference type="Proteomes" id="UP001156102">
    <property type="component" value="Unassembled WGS sequence"/>
</dbReference>
<feature type="transmembrane region" description="Helical" evidence="1">
    <location>
        <begin position="116"/>
        <end position="138"/>
    </location>
</feature>
<keyword evidence="3" id="KW-1185">Reference proteome</keyword>